<gene>
    <name evidence="1" type="ORF">HaLaN_27922</name>
</gene>
<dbReference type="Proteomes" id="UP000485058">
    <property type="component" value="Unassembled WGS sequence"/>
</dbReference>
<dbReference type="EMBL" id="BLLF01004273">
    <property type="protein sequence ID" value="GFH29286.1"/>
    <property type="molecule type" value="Genomic_DNA"/>
</dbReference>
<sequence length="66" mass="7204">MPLTRDQLARFANIKLFYVTLLEGPTPAVCKDLSDVVTSTRALAPACQVRTVQPNSSWLNGSEPTN</sequence>
<evidence type="ECO:0000313" key="2">
    <source>
        <dbReference type="Proteomes" id="UP000485058"/>
    </source>
</evidence>
<name>A0A6A0A9H7_HAELA</name>
<evidence type="ECO:0000313" key="1">
    <source>
        <dbReference type="EMBL" id="GFH29286.1"/>
    </source>
</evidence>
<keyword evidence="2" id="KW-1185">Reference proteome</keyword>
<proteinExistence type="predicted"/>
<organism evidence="1 2">
    <name type="scientific">Haematococcus lacustris</name>
    <name type="common">Green alga</name>
    <name type="synonym">Haematococcus pluvialis</name>
    <dbReference type="NCBI Taxonomy" id="44745"/>
    <lineage>
        <taxon>Eukaryota</taxon>
        <taxon>Viridiplantae</taxon>
        <taxon>Chlorophyta</taxon>
        <taxon>core chlorophytes</taxon>
        <taxon>Chlorophyceae</taxon>
        <taxon>CS clade</taxon>
        <taxon>Chlamydomonadales</taxon>
        <taxon>Haematococcaceae</taxon>
        <taxon>Haematococcus</taxon>
    </lineage>
</organism>
<feature type="non-terminal residue" evidence="1">
    <location>
        <position position="1"/>
    </location>
</feature>
<accession>A0A6A0A9H7</accession>
<comment type="caution">
    <text evidence="1">The sequence shown here is derived from an EMBL/GenBank/DDBJ whole genome shotgun (WGS) entry which is preliminary data.</text>
</comment>
<protein>
    <submittedName>
        <fullName evidence="1">Uncharacterized protein</fullName>
    </submittedName>
</protein>
<dbReference type="AlphaFoldDB" id="A0A6A0A9H7"/>
<reference evidence="1 2" key="1">
    <citation type="submission" date="2020-02" db="EMBL/GenBank/DDBJ databases">
        <title>Draft genome sequence of Haematococcus lacustris strain NIES-144.</title>
        <authorList>
            <person name="Morimoto D."/>
            <person name="Nakagawa S."/>
            <person name="Yoshida T."/>
            <person name="Sawayama S."/>
        </authorList>
    </citation>
    <scope>NUCLEOTIDE SEQUENCE [LARGE SCALE GENOMIC DNA]</scope>
    <source>
        <strain evidence="1 2">NIES-144</strain>
    </source>
</reference>